<protein>
    <submittedName>
        <fullName evidence="8">Leucine zipper protein 1</fullName>
    </submittedName>
</protein>
<feature type="domain" description="GRIP" evidence="7">
    <location>
        <begin position="1040"/>
        <end position="1090"/>
    </location>
</feature>
<feature type="compositionally biased region" description="Polar residues" evidence="6">
    <location>
        <begin position="329"/>
        <end position="341"/>
    </location>
</feature>
<feature type="compositionally biased region" description="Basic and acidic residues" evidence="6">
    <location>
        <begin position="59"/>
        <end position="68"/>
    </location>
</feature>
<evidence type="ECO:0000259" key="7">
    <source>
        <dbReference type="PROSITE" id="PS50913"/>
    </source>
</evidence>
<feature type="compositionally biased region" description="Polar residues" evidence="6">
    <location>
        <begin position="533"/>
        <end position="549"/>
    </location>
</feature>
<feature type="region of interest" description="Disordered" evidence="6">
    <location>
        <begin position="885"/>
        <end position="1039"/>
    </location>
</feature>
<evidence type="ECO:0000313" key="9">
    <source>
        <dbReference type="Proteomes" id="UP001456524"/>
    </source>
</evidence>
<dbReference type="Pfam" id="PF01465">
    <property type="entry name" value="GRIP"/>
    <property type="match status" value="1"/>
</dbReference>
<feature type="compositionally biased region" description="Basic and acidic residues" evidence="6">
    <location>
        <begin position="904"/>
        <end position="997"/>
    </location>
</feature>
<accession>A0ABR1XIT4</accession>
<dbReference type="PROSITE" id="PS50913">
    <property type="entry name" value="GRIP"/>
    <property type="match status" value="1"/>
</dbReference>
<gene>
    <name evidence="8" type="ORF">IWX90DRAFT_467728</name>
</gene>
<evidence type="ECO:0000256" key="2">
    <source>
        <dbReference type="ARBA" id="ARBA00004496"/>
    </source>
</evidence>
<feature type="compositionally biased region" description="Basic and acidic residues" evidence="6">
    <location>
        <begin position="315"/>
        <end position="327"/>
    </location>
</feature>
<keyword evidence="3" id="KW-0963">Cytoplasm</keyword>
<comment type="subcellular location">
    <subcellularLocation>
        <location evidence="2">Cytoplasm</location>
    </subcellularLocation>
    <subcellularLocation>
        <location evidence="1">Endomembrane system</location>
        <topology evidence="1">Peripheral membrane protein</topology>
    </subcellularLocation>
</comment>
<feature type="compositionally biased region" description="Polar residues" evidence="6">
    <location>
        <begin position="239"/>
        <end position="253"/>
    </location>
</feature>
<dbReference type="InterPro" id="IPR000237">
    <property type="entry name" value="GRIP_dom"/>
</dbReference>
<reference evidence="8 9" key="1">
    <citation type="journal article" date="2022" name="G3 (Bethesda)">
        <title>Enemy or ally: a genomic approach to elucidate the lifestyle of Phyllosticta citrichinaensis.</title>
        <authorList>
            <person name="Buijs V.A."/>
            <person name="Groenewald J.Z."/>
            <person name="Haridas S."/>
            <person name="LaButti K.M."/>
            <person name="Lipzen A."/>
            <person name="Martin F.M."/>
            <person name="Barry K."/>
            <person name="Grigoriev I.V."/>
            <person name="Crous P.W."/>
            <person name="Seidl M.F."/>
        </authorList>
    </citation>
    <scope>NUCLEOTIDE SEQUENCE [LARGE SCALE GENOMIC DNA]</scope>
    <source>
        <strain evidence="8 9">CBS 129764</strain>
    </source>
</reference>
<dbReference type="SMART" id="SM00755">
    <property type="entry name" value="Grip"/>
    <property type="match status" value="1"/>
</dbReference>
<feature type="region of interest" description="Disordered" evidence="6">
    <location>
        <begin position="467"/>
        <end position="565"/>
    </location>
</feature>
<name>A0ABR1XIT4_9PEZI</name>
<dbReference type="PANTHER" id="PTHR23157:SF25">
    <property type="entry name" value="GRIP AND COILED-COIL DOMAIN-CONTAINING PROTEIN 1"/>
    <property type="match status" value="1"/>
</dbReference>
<dbReference type="EMBL" id="JBBWUH010000009">
    <property type="protein sequence ID" value="KAK8157069.1"/>
    <property type="molecule type" value="Genomic_DNA"/>
</dbReference>
<dbReference type="InterPro" id="IPR051952">
    <property type="entry name" value="Golgi-autophagy_related"/>
</dbReference>
<evidence type="ECO:0000256" key="4">
    <source>
        <dbReference type="ARBA" id="ARBA00023054"/>
    </source>
</evidence>
<sequence length="1094" mass="123072">MLTVTQRLKGAIDSRIAEEQARQRQVAEQSRSQTPGRSNSIRRSNSRTLSPGRRPARPRTPDLGDKSNAKGPDPTEFDPEFVVGEDELSRSTTPKPADEKDETAQAAAPTENGNVAMGEQEGPDGKQEAGDSTTAAELPMETRMRLRKLEKLEPKYSELLRSYRIAHARVTAIEPFEAALREHTPLTSVNDPGALIEYLDQIKLKGDMVMDELKRLSAERDSLKQNLDDAEKRAAQAQKEISTLRSESTSALSEQAAGKGDADAKDTESQDHRDGRGASDETEEFFSYDNELPRIQKELHEKEGQVATLQTENQTLKKELSSAKESAEQLVQSLETSTRDMQSLRDTKERFEKDTAEQARSMETQVNELKAKLEHAHEELENAEKARGTLETSNADFKSRIEFANKELEELRKSSSLRSDDDAESGRLKDQLGALERELADLRKSQSGATTRSETLNNLVETLKTQLKQAENENARLSKVSGNKITSAKTEETPTASEKIPTPTTASTGAAKKKNNKKKKKGGKGVAGGAAATSQTPERSSTPAPSESTLVAAADEKAEGGEDLETALRATLEETQKSLTEREEEVALQEELDELRHELVEVGQGHVESKEKLKELQAEKSSLQETVEKLEKEIAELKTSHERQALAEDFEKLKSKADSLETDLSAAQHLAAQRFKDLSELREILQKAQPELNSLRKEANELRSTKEELGNKASEVRKLEARERELRSEITTEVKTLKNMALDQTCSKTQRDLERTEGERAEAVEARERQTRDLFRIREELKTSQANAKDLEHQVEKLNRELKSAQYASAQSLMNSMQDQTQEIGTQMKEVRERCESLEEELADAHRLLSERSREGETMRRLLADVESRAEARVKEMRERMDLAIEERDRAEDQANTIGRRRARELEDAKQKLRDAEKSLSRIQEEKDSLARQEREVRKQKEELERKAAHAGEEVAELRDALDEGERQTRELEREKMELRRSVEEAQTRKSLAEELRGAQAKAKSPTQSGEQSSRSSIESAARGRVSSPIMGKGRSPSIATESGMDVVYLKNVLLQFLEQKDKKHQMQLVPVLGMLLNFDRKDEQRWMSVITAR</sequence>
<feature type="compositionally biased region" description="Polar residues" evidence="6">
    <location>
        <begin position="480"/>
        <end position="508"/>
    </location>
</feature>
<evidence type="ECO:0000313" key="8">
    <source>
        <dbReference type="EMBL" id="KAK8157069.1"/>
    </source>
</evidence>
<evidence type="ECO:0000256" key="5">
    <source>
        <dbReference type="ARBA" id="ARBA00023136"/>
    </source>
</evidence>
<keyword evidence="4" id="KW-0175">Coiled coil</keyword>
<feature type="region of interest" description="Disordered" evidence="6">
    <location>
        <begin position="748"/>
        <end position="767"/>
    </location>
</feature>
<feature type="region of interest" description="Disordered" evidence="6">
    <location>
        <begin position="227"/>
        <end position="360"/>
    </location>
</feature>
<feature type="compositionally biased region" description="Basic and acidic residues" evidence="6">
    <location>
        <begin position="342"/>
        <end position="357"/>
    </location>
</feature>
<feature type="compositionally biased region" description="Acidic residues" evidence="6">
    <location>
        <begin position="75"/>
        <end position="86"/>
    </location>
</feature>
<feature type="compositionally biased region" description="Low complexity" evidence="6">
    <location>
        <begin position="23"/>
        <end position="47"/>
    </location>
</feature>
<evidence type="ECO:0000256" key="3">
    <source>
        <dbReference type="ARBA" id="ARBA00022490"/>
    </source>
</evidence>
<keyword evidence="5" id="KW-0472">Membrane</keyword>
<dbReference type="Proteomes" id="UP001456524">
    <property type="component" value="Unassembled WGS sequence"/>
</dbReference>
<organism evidence="8 9">
    <name type="scientific">Phyllosticta citrichinensis</name>
    <dbReference type="NCBI Taxonomy" id="1130410"/>
    <lineage>
        <taxon>Eukaryota</taxon>
        <taxon>Fungi</taxon>
        <taxon>Dikarya</taxon>
        <taxon>Ascomycota</taxon>
        <taxon>Pezizomycotina</taxon>
        <taxon>Dothideomycetes</taxon>
        <taxon>Dothideomycetes incertae sedis</taxon>
        <taxon>Botryosphaeriales</taxon>
        <taxon>Phyllostictaceae</taxon>
        <taxon>Phyllosticta</taxon>
    </lineage>
</organism>
<feature type="region of interest" description="Disordered" evidence="6">
    <location>
        <begin position="408"/>
        <end position="432"/>
    </location>
</feature>
<dbReference type="PANTHER" id="PTHR23157">
    <property type="entry name" value="GRIP AND COILED-COIL DOMAIN-CONTAINING PROTEIN 1"/>
    <property type="match status" value="1"/>
</dbReference>
<feature type="compositionally biased region" description="Basic and acidic residues" evidence="6">
    <location>
        <begin position="260"/>
        <end position="279"/>
    </location>
</feature>
<keyword evidence="9" id="KW-1185">Reference proteome</keyword>
<proteinExistence type="predicted"/>
<feature type="compositionally biased region" description="Basic residues" evidence="6">
    <location>
        <begin position="511"/>
        <end position="523"/>
    </location>
</feature>
<evidence type="ECO:0000256" key="1">
    <source>
        <dbReference type="ARBA" id="ARBA00004184"/>
    </source>
</evidence>
<comment type="caution">
    <text evidence="8">The sequence shown here is derived from an EMBL/GenBank/DDBJ whole genome shotgun (WGS) entry which is preliminary data.</text>
</comment>
<feature type="compositionally biased region" description="Basic and acidic residues" evidence="6">
    <location>
        <begin position="291"/>
        <end position="304"/>
    </location>
</feature>
<feature type="compositionally biased region" description="Basic and acidic residues" evidence="6">
    <location>
        <begin position="10"/>
        <end position="22"/>
    </location>
</feature>
<evidence type="ECO:0000256" key="6">
    <source>
        <dbReference type="SAM" id="MobiDB-lite"/>
    </source>
</evidence>
<feature type="compositionally biased region" description="Low complexity" evidence="6">
    <location>
        <begin position="1008"/>
        <end position="1024"/>
    </location>
</feature>
<dbReference type="Gene3D" id="1.10.287.1490">
    <property type="match status" value="1"/>
</dbReference>
<feature type="region of interest" description="Disordered" evidence="6">
    <location>
        <begin position="1"/>
        <end position="134"/>
    </location>
</feature>
<feature type="compositionally biased region" description="Basic and acidic residues" evidence="6">
    <location>
        <begin position="749"/>
        <end position="767"/>
    </location>
</feature>